<evidence type="ECO:0000256" key="1">
    <source>
        <dbReference type="SAM" id="MobiDB-lite"/>
    </source>
</evidence>
<dbReference type="Proteomes" id="UP000197138">
    <property type="component" value="Unassembled WGS sequence"/>
</dbReference>
<comment type="caution">
    <text evidence="2">The sequence shown here is derived from an EMBL/GenBank/DDBJ whole genome shotgun (WGS) entry which is preliminary data.</text>
</comment>
<name>A0A218VUT5_PUNGR</name>
<accession>A0A218VUT5</accession>
<evidence type="ECO:0000313" key="2">
    <source>
        <dbReference type="EMBL" id="OWM64093.1"/>
    </source>
</evidence>
<sequence>MHVRGARRTGRAAGVHGRRAGGDRRIGRRAGGDRRIGRRAGCTGGNHLHRLTAYYGKLNRDIPIPPLSHFFLGPPHIIGSTLDGPSSDFDDAPAALPAVYDVTEEIPSGVHIRLA</sequence>
<reference evidence="3" key="1">
    <citation type="journal article" date="2017" name="Plant J.">
        <title>The pomegranate (Punica granatum L.) genome and the genomics of punicalagin biosynthesis.</title>
        <authorList>
            <person name="Qin G."/>
            <person name="Xu C."/>
            <person name="Ming R."/>
            <person name="Tang H."/>
            <person name="Guyot R."/>
            <person name="Kramer E.M."/>
            <person name="Hu Y."/>
            <person name="Yi X."/>
            <person name="Qi Y."/>
            <person name="Xu X."/>
            <person name="Gao Z."/>
            <person name="Pan H."/>
            <person name="Jian J."/>
            <person name="Tian Y."/>
            <person name="Yue Z."/>
            <person name="Xu Y."/>
        </authorList>
    </citation>
    <scope>NUCLEOTIDE SEQUENCE [LARGE SCALE GENOMIC DNA]</scope>
    <source>
        <strain evidence="3">cv. Dabenzi</strain>
    </source>
</reference>
<organism evidence="2 3">
    <name type="scientific">Punica granatum</name>
    <name type="common">Pomegranate</name>
    <dbReference type="NCBI Taxonomy" id="22663"/>
    <lineage>
        <taxon>Eukaryota</taxon>
        <taxon>Viridiplantae</taxon>
        <taxon>Streptophyta</taxon>
        <taxon>Embryophyta</taxon>
        <taxon>Tracheophyta</taxon>
        <taxon>Spermatophyta</taxon>
        <taxon>Magnoliopsida</taxon>
        <taxon>eudicotyledons</taxon>
        <taxon>Gunneridae</taxon>
        <taxon>Pentapetalae</taxon>
        <taxon>rosids</taxon>
        <taxon>malvids</taxon>
        <taxon>Myrtales</taxon>
        <taxon>Lythraceae</taxon>
        <taxon>Punica</taxon>
    </lineage>
</organism>
<feature type="region of interest" description="Disordered" evidence="1">
    <location>
        <begin position="1"/>
        <end position="38"/>
    </location>
</feature>
<feature type="compositionally biased region" description="Basic and acidic residues" evidence="1">
    <location>
        <begin position="20"/>
        <end position="35"/>
    </location>
</feature>
<protein>
    <submittedName>
        <fullName evidence="2">Uncharacterized protein</fullName>
    </submittedName>
</protein>
<proteinExistence type="predicted"/>
<dbReference type="AlphaFoldDB" id="A0A218VUT5"/>
<dbReference type="EMBL" id="MTKT01005816">
    <property type="protein sequence ID" value="OWM64093.1"/>
    <property type="molecule type" value="Genomic_DNA"/>
</dbReference>
<gene>
    <name evidence="2" type="ORF">CDL15_Pgr020704</name>
</gene>
<feature type="compositionally biased region" description="Basic residues" evidence="1">
    <location>
        <begin position="1"/>
        <end position="10"/>
    </location>
</feature>
<evidence type="ECO:0000313" key="3">
    <source>
        <dbReference type="Proteomes" id="UP000197138"/>
    </source>
</evidence>